<keyword evidence="2" id="KW-0813">Transport</keyword>
<dbReference type="GO" id="GO:0022857">
    <property type="term" value="F:transmembrane transporter activity"/>
    <property type="evidence" value="ECO:0007669"/>
    <property type="project" value="InterPro"/>
</dbReference>
<protein>
    <submittedName>
        <fullName evidence="8">CSON005174 protein</fullName>
    </submittedName>
</protein>
<evidence type="ECO:0000256" key="4">
    <source>
        <dbReference type="ARBA" id="ARBA00022989"/>
    </source>
</evidence>
<feature type="transmembrane region" description="Helical" evidence="6">
    <location>
        <begin position="127"/>
        <end position="145"/>
    </location>
</feature>
<feature type="transmembrane region" description="Helical" evidence="6">
    <location>
        <begin position="426"/>
        <end position="446"/>
    </location>
</feature>
<evidence type="ECO:0000313" key="9">
    <source>
        <dbReference type="EMBL" id="SSX21731.1"/>
    </source>
</evidence>
<evidence type="ECO:0000313" key="8">
    <source>
        <dbReference type="EMBL" id="SSX01351.1"/>
    </source>
</evidence>
<dbReference type="GO" id="GO:0016020">
    <property type="term" value="C:membrane"/>
    <property type="evidence" value="ECO:0007669"/>
    <property type="project" value="UniProtKB-SubCell"/>
</dbReference>
<evidence type="ECO:0000256" key="1">
    <source>
        <dbReference type="ARBA" id="ARBA00004141"/>
    </source>
</evidence>
<keyword evidence="4 6" id="KW-1133">Transmembrane helix</keyword>
<dbReference type="VEuPathDB" id="VectorBase:CSON005174"/>
<feature type="transmembrane region" description="Helical" evidence="6">
    <location>
        <begin position="151"/>
        <end position="173"/>
    </location>
</feature>
<feature type="transmembrane region" description="Helical" evidence="6">
    <location>
        <begin position="401"/>
        <end position="419"/>
    </location>
</feature>
<reference evidence="9" key="2">
    <citation type="submission" date="2018-07" db="EMBL/GenBank/DDBJ databases">
        <authorList>
            <person name="Quirk P.G."/>
            <person name="Krulwich T.A."/>
        </authorList>
    </citation>
    <scope>NUCLEOTIDE SEQUENCE</scope>
</reference>
<feature type="transmembrane region" description="Helical" evidence="6">
    <location>
        <begin position="99"/>
        <end position="118"/>
    </location>
</feature>
<evidence type="ECO:0000256" key="5">
    <source>
        <dbReference type="ARBA" id="ARBA00023136"/>
    </source>
</evidence>
<sequence length="530" mass="59693">MDMTSKECIVKMPPLEKFTSNQSAISRSSIEIEIQYENREKKWLFDDALTLIGFGRVQLALVFICGLLLISMMTETMGMMMLMTPAMCDLNLTTSDKGLLTMSGYVGILIPSYMWGYLSDRVGRRQIMIYTLFSTSIAAVGSSLAPNFIWFMIFRFFAGFFVCASTGSVYPYLGEFNTLKNRQVIMAWCSIAQGLSMIFVPVVGWAILSLDFHWPLYSDMNFRPWRLIPIIYTLPGFIAALMLYSFPESPKFYMAQGREDKALQVLEWIWCKNTKMDVALFPVKALVSEMSNKINRKNEKDKDKKNIILAIWSQTVPLFKKPHVKYFLIACYMQLSVFTSSGGMGLWFTELQNRVSSSDKVGESICYILQSKVENRTNDIGENLTKDICDDTVTTKAFLDAIMLGAFYVLGFLGVSIFMKLIGRGWIMTFCLFASALSGIFLQWVTQPFLQVFLFSSFIVLSGITVSLISATAVMLFPTNLRAMAVCIILMVARIGASAGSAIIGVTIETYCHGTFGFITFMLIPVVDDY</sequence>
<dbReference type="AlphaFoldDB" id="A0A336KA27"/>
<evidence type="ECO:0000259" key="7">
    <source>
        <dbReference type="PROSITE" id="PS50850"/>
    </source>
</evidence>
<dbReference type="EMBL" id="UFQT01000207">
    <property type="protein sequence ID" value="SSX21731.1"/>
    <property type="molecule type" value="Genomic_DNA"/>
</dbReference>
<dbReference type="PROSITE" id="PS50850">
    <property type="entry name" value="MFS"/>
    <property type="match status" value="1"/>
</dbReference>
<dbReference type="PANTHER" id="PTHR23511">
    <property type="entry name" value="SYNAPTIC VESICLE GLYCOPROTEIN 2"/>
    <property type="match status" value="1"/>
</dbReference>
<dbReference type="SUPFAM" id="SSF103473">
    <property type="entry name" value="MFS general substrate transporter"/>
    <property type="match status" value="1"/>
</dbReference>
<feature type="transmembrane region" description="Helical" evidence="6">
    <location>
        <begin position="48"/>
        <end position="73"/>
    </location>
</feature>
<dbReference type="InterPro" id="IPR036259">
    <property type="entry name" value="MFS_trans_sf"/>
</dbReference>
<organism evidence="8">
    <name type="scientific">Culicoides sonorensis</name>
    <name type="common">Biting midge</name>
    <dbReference type="NCBI Taxonomy" id="179676"/>
    <lineage>
        <taxon>Eukaryota</taxon>
        <taxon>Metazoa</taxon>
        <taxon>Ecdysozoa</taxon>
        <taxon>Arthropoda</taxon>
        <taxon>Hexapoda</taxon>
        <taxon>Insecta</taxon>
        <taxon>Pterygota</taxon>
        <taxon>Neoptera</taxon>
        <taxon>Endopterygota</taxon>
        <taxon>Diptera</taxon>
        <taxon>Nematocera</taxon>
        <taxon>Chironomoidea</taxon>
        <taxon>Ceratopogonidae</taxon>
        <taxon>Ceratopogoninae</taxon>
        <taxon>Culicoides</taxon>
        <taxon>Monoculicoides</taxon>
    </lineage>
</organism>
<dbReference type="Pfam" id="PF07690">
    <property type="entry name" value="MFS_1"/>
    <property type="match status" value="1"/>
</dbReference>
<evidence type="ECO:0000256" key="6">
    <source>
        <dbReference type="SAM" id="Phobius"/>
    </source>
</evidence>
<comment type="subcellular location">
    <subcellularLocation>
        <location evidence="1">Membrane</location>
        <topology evidence="1">Multi-pass membrane protein</topology>
    </subcellularLocation>
</comment>
<feature type="transmembrane region" description="Helical" evidence="6">
    <location>
        <begin position="326"/>
        <end position="348"/>
    </location>
</feature>
<name>A0A336KA27_CULSO</name>
<feature type="transmembrane region" description="Helical" evidence="6">
    <location>
        <begin position="185"/>
        <end position="207"/>
    </location>
</feature>
<accession>A0A336KA27</accession>
<dbReference type="Gene3D" id="1.20.1250.20">
    <property type="entry name" value="MFS general substrate transporter like domains"/>
    <property type="match status" value="1"/>
</dbReference>
<evidence type="ECO:0000256" key="3">
    <source>
        <dbReference type="ARBA" id="ARBA00022692"/>
    </source>
</evidence>
<dbReference type="InterPro" id="IPR011701">
    <property type="entry name" value="MFS"/>
</dbReference>
<dbReference type="PANTHER" id="PTHR23511:SF37">
    <property type="entry name" value="MAJOR FACILITATOR SUPERFAMILY (MFS) PROFILE DOMAIN-CONTAINING PROTEIN-RELATED"/>
    <property type="match status" value="1"/>
</dbReference>
<keyword evidence="5 6" id="KW-0472">Membrane</keyword>
<feature type="domain" description="Major facilitator superfamily (MFS) profile" evidence="7">
    <location>
        <begin position="59"/>
        <end position="530"/>
    </location>
</feature>
<feature type="transmembrane region" description="Helical" evidence="6">
    <location>
        <begin position="227"/>
        <end position="246"/>
    </location>
</feature>
<feature type="transmembrane region" description="Helical" evidence="6">
    <location>
        <begin position="484"/>
        <end position="504"/>
    </location>
</feature>
<keyword evidence="3 6" id="KW-0812">Transmembrane</keyword>
<proteinExistence type="predicted"/>
<gene>
    <name evidence="8" type="primary">CSON005174</name>
</gene>
<dbReference type="InterPro" id="IPR020846">
    <property type="entry name" value="MFS_dom"/>
</dbReference>
<reference evidence="8" key="1">
    <citation type="submission" date="2018-04" db="EMBL/GenBank/DDBJ databases">
        <authorList>
            <person name="Go L.Y."/>
            <person name="Mitchell J.A."/>
        </authorList>
    </citation>
    <scope>NUCLEOTIDE SEQUENCE</scope>
    <source>
        <tissue evidence="8">Whole organism</tissue>
    </source>
</reference>
<evidence type="ECO:0000256" key="2">
    <source>
        <dbReference type="ARBA" id="ARBA00022448"/>
    </source>
</evidence>
<dbReference type="EMBL" id="UFQS01000207">
    <property type="protein sequence ID" value="SSX01351.1"/>
    <property type="molecule type" value="Genomic_DNA"/>
</dbReference>
<feature type="transmembrane region" description="Helical" evidence="6">
    <location>
        <begin position="452"/>
        <end position="477"/>
    </location>
</feature>